<dbReference type="KEGG" id="lez:GLE_1136"/>
<dbReference type="STRING" id="69.GLE_1136"/>
<protein>
    <submittedName>
        <fullName evidence="1">Uncharacterized protein</fullName>
    </submittedName>
</protein>
<accession>A0A0S2DD76</accession>
<evidence type="ECO:0000313" key="1">
    <source>
        <dbReference type="EMBL" id="ALN56494.1"/>
    </source>
</evidence>
<proteinExistence type="predicted"/>
<organism evidence="1 2">
    <name type="scientific">Lysobacter enzymogenes</name>
    <dbReference type="NCBI Taxonomy" id="69"/>
    <lineage>
        <taxon>Bacteria</taxon>
        <taxon>Pseudomonadati</taxon>
        <taxon>Pseudomonadota</taxon>
        <taxon>Gammaproteobacteria</taxon>
        <taxon>Lysobacterales</taxon>
        <taxon>Lysobacteraceae</taxon>
        <taxon>Lysobacter</taxon>
    </lineage>
</organism>
<sequence length="43" mass="4729">MCIPLILRAAARAPRRVFAALRAIRPYLGALRRAGASVPARER</sequence>
<gene>
    <name evidence="1" type="ORF">GLE_1136</name>
</gene>
<dbReference type="AlphaFoldDB" id="A0A0S2DD76"/>
<dbReference type="PATRIC" id="fig|69.6.peg.1121"/>
<evidence type="ECO:0000313" key="2">
    <source>
        <dbReference type="Proteomes" id="UP000061569"/>
    </source>
</evidence>
<reference evidence="1 2" key="1">
    <citation type="submission" date="2015-11" db="EMBL/GenBank/DDBJ databases">
        <title>Genome sequences of Lysobacter enzymogenes strain C3 and Lysobacter antibioticus ATCC 29479.</title>
        <authorList>
            <person name="Kobayashi D.Y."/>
        </authorList>
    </citation>
    <scope>NUCLEOTIDE SEQUENCE [LARGE SCALE GENOMIC DNA]</scope>
    <source>
        <strain evidence="1 2">C3</strain>
    </source>
</reference>
<dbReference type="Proteomes" id="UP000061569">
    <property type="component" value="Chromosome"/>
</dbReference>
<dbReference type="EMBL" id="CP013140">
    <property type="protein sequence ID" value="ALN56494.1"/>
    <property type="molecule type" value="Genomic_DNA"/>
</dbReference>
<name>A0A0S2DD76_LYSEN</name>